<dbReference type="Proteomes" id="UP000825002">
    <property type="component" value="Unassembled WGS sequence"/>
</dbReference>
<dbReference type="EMBL" id="JAIFTH010000051">
    <property type="protein sequence ID" value="KAG9510941.1"/>
    <property type="molecule type" value="Genomic_DNA"/>
</dbReference>
<protein>
    <submittedName>
        <fullName evidence="2">Protein dj-1beta</fullName>
    </submittedName>
</protein>
<accession>A0ABQ7SBY6</accession>
<dbReference type="SUPFAM" id="SSF52317">
    <property type="entry name" value="Class I glutamine amidotransferase-like"/>
    <property type="match status" value="1"/>
</dbReference>
<evidence type="ECO:0000313" key="2">
    <source>
        <dbReference type="EMBL" id="KAG9510941.1"/>
    </source>
</evidence>
<reference evidence="2 3" key="1">
    <citation type="submission" date="2020-10" db="EMBL/GenBank/DDBJ databases">
        <authorList>
            <person name="Klimov P.B."/>
            <person name="Dyachkov S.M."/>
            <person name="Chetverikov P.E."/>
        </authorList>
    </citation>
    <scope>NUCLEOTIDE SEQUENCE [LARGE SCALE GENOMIC DNA]</scope>
    <source>
        <strain evidence="2">BMOC 18-1129-001#AD2665</strain>
        <tissue evidence="2">Entire mites</tissue>
    </source>
</reference>
<dbReference type="Gene3D" id="3.40.50.880">
    <property type="match status" value="1"/>
</dbReference>
<evidence type="ECO:0000259" key="1">
    <source>
        <dbReference type="Pfam" id="PF01965"/>
    </source>
</evidence>
<organism evidence="2 3">
    <name type="scientific">Fragariocoptes setiger</name>
    <dbReference type="NCBI Taxonomy" id="1670756"/>
    <lineage>
        <taxon>Eukaryota</taxon>
        <taxon>Metazoa</taxon>
        <taxon>Ecdysozoa</taxon>
        <taxon>Arthropoda</taxon>
        <taxon>Chelicerata</taxon>
        <taxon>Arachnida</taxon>
        <taxon>Acari</taxon>
        <taxon>Acariformes</taxon>
        <taxon>Trombidiformes</taxon>
        <taxon>Prostigmata</taxon>
        <taxon>Eupodina</taxon>
        <taxon>Eriophyoidea</taxon>
        <taxon>Phytoptidae</taxon>
        <taxon>Fragariocoptes</taxon>
    </lineage>
</organism>
<sequence>MFISKNLINCLKIHTQATCFRLHSSSSPYLEVKTMAHKALLVIADGSEEMESTIPADVLRRGGIDVMIAGLKSAEPVKCSRGVKIVPDASLADVSSGNYDVVILPGGLAGAESFCASKEIGELLKKQETANKYIAAICAAPTAIKHHSIGVGKRLTSYPAMYERFNDGSNSHQYVHDQTTVVDGKLVTSKGPGTAFEFALKLVELLEGAEVADKVKQGLLLSDLPPKG</sequence>
<proteinExistence type="predicted"/>
<evidence type="ECO:0000313" key="3">
    <source>
        <dbReference type="Proteomes" id="UP000825002"/>
    </source>
</evidence>
<comment type="caution">
    <text evidence="2">The sequence shown here is derived from an EMBL/GenBank/DDBJ whole genome shotgun (WGS) entry which is preliminary data.</text>
</comment>
<dbReference type="Pfam" id="PF01965">
    <property type="entry name" value="DJ-1_PfpI"/>
    <property type="match status" value="1"/>
</dbReference>
<dbReference type="CDD" id="cd03135">
    <property type="entry name" value="GATase1_DJ-1"/>
    <property type="match status" value="1"/>
</dbReference>
<dbReference type="InterPro" id="IPR006287">
    <property type="entry name" value="DJ-1"/>
</dbReference>
<dbReference type="InterPro" id="IPR029062">
    <property type="entry name" value="Class_I_gatase-like"/>
</dbReference>
<gene>
    <name evidence="2" type="primary">dj-1beta</name>
    <name evidence="2" type="ORF">GZH46_00506</name>
</gene>
<name>A0ABQ7SBY6_9ACAR</name>
<dbReference type="PANTHER" id="PTHR48094">
    <property type="entry name" value="PROTEIN/NUCLEIC ACID DEGLYCASE DJ-1-RELATED"/>
    <property type="match status" value="1"/>
</dbReference>
<keyword evidence="3" id="KW-1185">Reference proteome</keyword>
<dbReference type="NCBIfam" id="TIGR01383">
    <property type="entry name" value="not_thiJ"/>
    <property type="match status" value="1"/>
</dbReference>
<feature type="domain" description="DJ-1/PfpI" evidence="1">
    <location>
        <begin position="37"/>
        <end position="204"/>
    </location>
</feature>
<dbReference type="InterPro" id="IPR002818">
    <property type="entry name" value="DJ-1/PfpI"/>
</dbReference>
<dbReference type="InterPro" id="IPR050325">
    <property type="entry name" value="Prot/Nucl_acid_deglycase"/>
</dbReference>
<dbReference type="PANTHER" id="PTHR48094:SF12">
    <property type="entry name" value="PARKINSON DISEASE PROTEIN 7 HOMOLOG"/>
    <property type="match status" value="1"/>
</dbReference>